<evidence type="ECO:0000313" key="4">
    <source>
        <dbReference type="EMBL" id="KAF3000069.1"/>
    </source>
</evidence>
<dbReference type="OrthoDB" id="6132182at2759"/>
<dbReference type="SUPFAM" id="SSF48056">
    <property type="entry name" value="Di-copper centre-containing domain"/>
    <property type="match status" value="1"/>
</dbReference>
<protein>
    <recommendedName>
        <fullName evidence="3">Tyrosinase copper-binding domain-containing protein</fullName>
    </recommendedName>
</protein>
<feature type="chain" id="PRO_5040507422" description="Tyrosinase copper-binding domain-containing protein" evidence="2">
    <location>
        <begin position="20"/>
        <end position="188"/>
    </location>
</feature>
<feature type="domain" description="Tyrosinase copper-binding" evidence="3">
    <location>
        <begin position="110"/>
        <end position="127"/>
    </location>
</feature>
<dbReference type="AlphaFoldDB" id="A0A9P4W9A0"/>
<dbReference type="PANTHER" id="PTHR11474:SF116">
    <property type="entry name" value="TYROSINASE"/>
    <property type="match status" value="1"/>
</dbReference>
<feature type="signal peptide" evidence="2">
    <location>
        <begin position="1"/>
        <end position="19"/>
    </location>
</feature>
<name>A0A9P4W9A0_CURKU</name>
<dbReference type="EMBL" id="SWKU01000015">
    <property type="protein sequence ID" value="KAF3000069.1"/>
    <property type="molecule type" value="Genomic_DNA"/>
</dbReference>
<accession>A0A9P4W9A0</accession>
<reference evidence="4" key="1">
    <citation type="submission" date="2019-04" db="EMBL/GenBank/DDBJ databases">
        <title>Sequencing of skin fungus with MAO and IRED activity.</title>
        <authorList>
            <person name="Marsaioli A.J."/>
            <person name="Bonatto J.M.C."/>
            <person name="Reis Junior O."/>
        </authorList>
    </citation>
    <scope>NUCLEOTIDE SEQUENCE</scope>
    <source>
        <strain evidence="4">30M1</strain>
    </source>
</reference>
<dbReference type="InterPro" id="IPR008922">
    <property type="entry name" value="Di-copper_centre_dom_sf"/>
</dbReference>
<dbReference type="GO" id="GO:0016491">
    <property type="term" value="F:oxidoreductase activity"/>
    <property type="evidence" value="ECO:0007669"/>
    <property type="project" value="InterPro"/>
</dbReference>
<evidence type="ECO:0000313" key="5">
    <source>
        <dbReference type="Proteomes" id="UP000801428"/>
    </source>
</evidence>
<evidence type="ECO:0000256" key="1">
    <source>
        <dbReference type="ARBA" id="ARBA00022723"/>
    </source>
</evidence>
<keyword evidence="5" id="KW-1185">Reference proteome</keyword>
<dbReference type="InterPro" id="IPR050316">
    <property type="entry name" value="Tyrosinase/Hemocyanin"/>
</dbReference>
<dbReference type="Gene3D" id="1.10.1280.10">
    <property type="entry name" value="Di-copper center containing domain from catechol oxidase"/>
    <property type="match status" value="1"/>
</dbReference>
<proteinExistence type="predicted"/>
<dbReference type="Pfam" id="PF00264">
    <property type="entry name" value="Tyrosinase"/>
    <property type="match status" value="1"/>
</dbReference>
<dbReference type="PROSITE" id="PS00497">
    <property type="entry name" value="TYROSINASE_1"/>
    <property type="match status" value="1"/>
</dbReference>
<keyword evidence="1" id="KW-0479">Metal-binding</keyword>
<comment type="caution">
    <text evidence="4">The sequence shown here is derived from an EMBL/GenBank/DDBJ whole genome shotgun (WGS) entry which is preliminary data.</text>
</comment>
<dbReference type="InterPro" id="IPR002227">
    <property type="entry name" value="Tyrosinase_Cu-bd"/>
</dbReference>
<dbReference type="GO" id="GO:0046872">
    <property type="term" value="F:metal ion binding"/>
    <property type="evidence" value="ECO:0007669"/>
    <property type="project" value="UniProtKB-KW"/>
</dbReference>
<organism evidence="4 5">
    <name type="scientific">Curvularia kusanoi</name>
    <name type="common">Cochliobolus kusanoi</name>
    <dbReference type="NCBI Taxonomy" id="90978"/>
    <lineage>
        <taxon>Eukaryota</taxon>
        <taxon>Fungi</taxon>
        <taxon>Dikarya</taxon>
        <taxon>Ascomycota</taxon>
        <taxon>Pezizomycotina</taxon>
        <taxon>Dothideomycetes</taxon>
        <taxon>Pleosporomycetidae</taxon>
        <taxon>Pleosporales</taxon>
        <taxon>Pleosporineae</taxon>
        <taxon>Pleosporaceae</taxon>
        <taxon>Curvularia</taxon>
    </lineage>
</organism>
<evidence type="ECO:0000259" key="3">
    <source>
        <dbReference type="PROSITE" id="PS00497"/>
    </source>
</evidence>
<sequence length="188" mass="20579">MKLEKVLSLLIIITTPVGAGALKLQEHDVLAAEGVLKLGFHLAANGIASPGTCTLDKLGTLSLKERIAFTDAVNCLHKLPAKTPKSVAPGAQSRYDDLVVTHIQQSDYIHGTGNFLTWHRYFTWTFEQMLREECNYRGTFPYYDWAHYAKNPKGGPFFDGSAGSMSGDGEYIPGRNSSCMPWDGIAGP</sequence>
<evidence type="ECO:0000256" key="2">
    <source>
        <dbReference type="SAM" id="SignalP"/>
    </source>
</evidence>
<keyword evidence="2" id="KW-0732">Signal</keyword>
<dbReference type="PANTHER" id="PTHR11474">
    <property type="entry name" value="TYROSINASE FAMILY MEMBER"/>
    <property type="match status" value="1"/>
</dbReference>
<gene>
    <name evidence="4" type="ORF">E8E13_001545</name>
</gene>
<dbReference type="Proteomes" id="UP000801428">
    <property type="component" value="Unassembled WGS sequence"/>
</dbReference>